<reference evidence="1" key="2">
    <citation type="submission" date="2017-10" db="EMBL/GenBank/DDBJ databases">
        <title>Ladona fulva Genome sequencing and assembly.</title>
        <authorList>
            <person name="Murali S."/>
            <person name="Richards S."/>
            <person name="Bandaranaike D."/>
            <person name="Bellair M."/>
            <person name="Blankenburg K."/>
            <person name="Chao H."/>
            <person name="Dinh H."/>
            <person name="Doddapaneni H."/>
            <person name="Dugan-Rocha S."/>
            <person name="Elkadiri S."/>
            <person name="Gnanaolivu R."/>
            <person name="Hernandez B."/>
            <person name="Skinner E."/>
            <person name="Javaid M."/>
            <person name="Lee S."/>
            <person name="Li M."/>
            <person name="Ming W."/>
            <person name="Munidasa M."/>
            <person name="Muniz J."/>
            <person name="Nguyen L."/>
            <person name="Hughes D."/>
            <person name="Osuji N."/>
            <person name="Pu L.-L."/>
            <person name="Puazo M."/>
            <person name="Qu C."/>
            <person name="Quiroz J."/>
            <person name="Raj R."/>
            <person name="Weissenberger G."/>
            <person name="Xin Y."/>
            <person name="Zou X."/>
            <person name="Han Y."/>
            <person name="Worley K."/>
            <person name="Muzny D."/>
            <person name="Gibbs R."/>
        </authorList>
    </citation>
    <scope>NUCLEOTIDE SEQUENCE</scope>
    <source>
        <strain evidence="1">Sampled in the wild</strain>
    </source>
</reference>
<dbReference type="EMBL" id="KZ308428">
    <property type="protein sequence ID" value="KAG8229380.1"/>
    <property type="molecule type" value="Genomic_DNA"/>
</dbReference>
<protein>
    <submittedName>
        <fullName evidence="1">Uncharacterized protein</fullName>
    </submittedName>
</protein>
<sequence>MGNNEKNWVATRNVTFKLEDVKKLVLEKCANIGKEEWEGVCEKVKVIENYYKKTEIAKDNSKNEVIINTESGDDSNIPIDFTTAVVIKISFAASKASGP</sequence>
<name>A0A8K0K8Z0_LADFU</name>
<reference evidence="1" key="1">
    <citation type="submission" date="2013-04" db="EMBL/GenBank/DDBJ databases">
        <authorList>
            <person name="Qu J."/>
            <person name="Murali S.C."/>
            <person name="Bandaranaike D."/>
            <person name="Bellair M."/>
            <person name="Blankenburg K."/>
            <person name="Chao H."/>
            <person name="Dinh H."/>
            <person name="Doddapaneni H."/>
            <person name="Downs B."/>
            <person name="Dugan-Rocha S."/>
            <person name="Elkadiri S."/>
            <person name="Gnanaolivu R.D."/>
            <person name="Hernandez B."/>
            <person name="Javaid M."/>
            <person name="Jayaseelan J.C."/>
            <person name="Lee S."/>
            <person name="Li M."/>
            <person name="Ming W."/>
            <person name="Munidasa M."/>
            <person name="Muniz J."/>
            <person name="Nguyen L."/>
            <person name="Ongeri F."/>
            <person name="Osuji N."/>
            <person name="Pu L.-L."/>
            <person name="Puazo M."/>
            <person name="Qu C."/>
            <person name="Quiroz J."/>
            <person name="Raj R."/>
            <person name="Weissenberger G."/>
            <person name="Xin Y."/>
            <person name="Zou X."/>
            <person name="Han Y."/>
            <person name="Richards S."/>
            <person name="Worley K."/>
            <person name="Muzny D."/>
            <person name="Gibbs R."/>
        </authorList>
    </citation>
    <scope>NUCLEOTIDE SEQUENCE</scope>
    <source>
        <strain evidence="1">Sampled in the wild</strain>
    </source>
</reference>
<organism evidence="1 2">
    <name type="scientific">Ladona fulva</name>
    <name type="common">Scarce chaser dragonfly</name>
    <name type="synonym">Libellula fulva</name>
    <dbReference type="NCBI Taxonomy" id="123851"/>
    <lineage>
        <taxon>Eukaryota</taxon>
        <taxon>Metazoa</taxon>
        <taxon>Ecdysozoa</taxon>
        <taxon>Arthropoda</taxon>
        <taxon>Hexapoda</taxon>
        <taxon>Insecta</taxon>
        <taxon>Pterygota</taxon>
        <taxon>Palaeoptera</taxon>
        <taxon>Odonata</taxon>
        <taxon>Epiprocta</taxon>
        <taxon>Anisoptera</taxon>
        <taxon>Libelluloidea</taxon>
        <taxon>Libellulidae</taxon>
        <taxon>Ladona</taxon>
    </lineage>
</organism>
<comment type="caution">
    <text evidence="1">The sequence shown here is derived from an EMBL/GenBank/DDBJ whole genome shotgun (WGS) entry which is preliminary data.</text>
</comment>
<gene>
    <name evidence="1" type="ORF">J437_LFUL000901</name>
</gene>
<proteinExistence type="predicted"/>
<accession>A0A8K0K8Z0</accession>
<dbReference type="Proteomes" id="UP000792457">
    <property type="component" value="Unassembled WGS sequence"/>
</dbReference>
<dbReference type="AlphaFoldDB" id="A0A8K0K8Z0"/>
<keyword evidence="2" id="KW-1185">Reference proteome</keyword>
<evidence type="ECO:0000313" key="2">
    <source>
        <dbReference type="Proteomes" id="UP000792457"/>
    </source>
</evidence>
<evidence type="ECO:0000313" key="1">
    <source>
        <dbReference type="EMBL" id="KAG8229380.1"/>
    </source>
</evidence>